<evidence type="ECO:0000313" key="4">
    <source>
        <dbReference type="EMBL" id="KAK1357043.1"/>
    </source>
</evidence>
<keyword evidence="6" id="KW-1185">Reference proteome</keyword>
<dbReference type="Proteomes" id="UP001237642">
    <property type="component" value="Unassembled WGS sequence"/>
</dbReference>
<dbReference type="EMBL" id="JAUIZM010000011">
    <property type="protein sequence ID" value="KAK1357046.1"/>
    <property type="molecule type" value="Genomic_DNA"/>
</dbReference>
<evidence type="ECO:0000313" key="3">
    <source>
        <dbReference type="EMBL" id="KAK1357040.1"/>
    </source>
</evidence>
<proteinExistence type="predicted"/>
<protein>
    <submittedName>
        <fullName evidence="1">Uncharacterized protein</fullName>
    </submittedName>
</protein>
<evidence type="ECO:0000313" key="2">
    <source>
        <dbReference type="EMBL" id="KAK1357037.1"/>
    </source>
</evidence>
<dbReference type="EMBL" id="JAUIZM010000011">
    <property type="protein sequence ID" value="KAK1357043.1"/>
    <property type="molecule type" value="Genomic_DNA"/>
</dbReference>
<name>A0AAD8M283_9APIA</name>
<dbReference type="EMBL" id="JAUIZM010000011">
    <property type="protein sequence ID" value="KAK1357037.1"/>
    <property type="molecule type" value="Genomic_DNA"/>
</dbReference>
<reference evidence="1" key="1">
    <citation type="submission" date="2023-02" db="EMBL/GenBank/DDBJ databases">
        <title>Genome of toxic invasive species Heracleum sosnowskyi carries increased number of genes despite the absence of recent whole-genome duplications.</title>
        <authorList>
            <person name="Schelkunov M."/>
            <person name="Shtratnikova V."/>
            <person name="Makarenko M."/>
            <person name="Klepikova A."/>
            <person name="Omelchenko D."/>
            <person name="Novikova G."/>
            <person name="Obukhova E."/>
            <person name="Bogdanov V."/>
            <person name="Penin A."/>
            <person name="Logacheva M."/>
        </authorList>
    </citation>
    <scope>NUCLEOTIDE SEQUENCE</scope>
    <source>
        <strain evidence="1">Hsosn_3</strain>
        <tissue evidence="1">Leaf</tissue>
    </source>
</reference>
<sequence>MDDVLGCGDFLWNGLACPPLEEFAFNFDNTCKLSCILDDDSLLEDEEQEDSIVPDVRSHCYEEAKELNLVPKISSYEDCQLNNQADRMGLNNTNEVAGKNKRTYKVTLVKKKSNHCYGNFGKGKELKLNLDMAEIKAFLEEEIEEVLDKKRKFMHDFDCQPVQRKERMRLNHPNQIDVVDKKRTEDFDFRLEASGHKHEPMQQKEEVKRLDHINRLGERSEDSRHTYQLDVAEKKWEADNDSKFEATTHMLHKSYERLREAKQQKRIQVIDFKKLVMGQPRCNFINIARNLGCLQSDRICPKTLLLLLGERGCQSMSCFVLPHT</sequence>
<dbReference type="EMBL" id="JAUIZM010000011">
    <property type="protein sequence ID" value="KAK1357040.1"/>
    <property type="molecule type" value="Genomic_DNA"/>
</dbReference>
<gene>
    <name evidence="1" type="ORF">POM88_050290</name>
    <name evidence="2" type="ORF">POM88_050293</name>
    <name evidence="3" type="ORF">POM88_050296</name>
    <name evidence="4" type="ORF">POM88_050299</name>
    <name evidence="5" type="ORF">POM88_050302</name>
</gene>
<accession>A0AAD8M283</accession>
<comment type="caution">
    <text evidence="1">The sequence shown here is derived from an EMBL/GenBank/DDBJ whole genome shotgun (WGS) entry which is preliminary data.</text>
</comment>
<dbReference type="EMBL" id="JAUIZM010000011">
    <property type="protein sequence ID" value="KAK1357034.1"/>
    <property type="molecule type" value="Genomic_DNA"/>
</dbReference>
<evidence type="ECO:0000313" key="1">
    <source>
        <dbReference type="EMBL" id="KAK1357034.1"/>
    </source>
</evidence>
<reference evidence="1" key="2">
    <citation type="submission" date="2023-05" db="EMBL/GenBank/DDBJ databases">
        <authorList>
            <person name="Schelkunov M.I."/>
        </authorList>
    </citation>
    <scope>NUCLEOTIDE SEQUENCE</scope>
    <source>
        <strain evidence="1">Hsosn_3</strain>
        <tissue evidence="1">Leaf</tissue>
    </source>
</reference>
<evidence type="ECO:0000313" key="5">
    <source>
        <dbReference type="EMBL" id="KAK1357046.1"/>
    </source>
</evidence>
<organism evidence="1 6">
    <name type="scientific">Heracleum sosnowskyi</name>
    <dbReference type="NCBI Taxonomy" id="360622"/>
    <lineage>
        <taxon>Eukaryota</taxon>
        <taxon>Viridiplantae</taxon>
        <taxon>Streptophyta</taxon>
        <taxon>Embryophyta</taxon>
        <taxon>Tracheophyta</taxon>
        <taxon>Spermatophyta</taxon>
        <taxon>Magnoliopsida</taxon>
        <taxon>eudicotyledons</taxon>
        <taxon>Gunneridae</taxon>
        <taxon>Pentapetalae</taxon>
        <taxon>asterids</taxon>
        <taxon>campanulids</taxon>
        <taxon>Apiales</taxon>
        <taxon>Apiaceae</taxon>
        <taxon>Apioideae</taxon>
        <taxon>apioid superclade</taxon>
        <taxon>Tordylieae</taxon>
        <taxon>Tordyliinae</taxon>
        <taxon>Heracleum</taxon>
    </lineage>
</organism>
<dbReference type="AlphaFoldDB" id="A0AAD8M283"/>
<evidence type="ECO:0000313" key="6">
    <source>
        <dbReference type="Proteomes" id="UP001237642"/>
    </source>
</evidence>